<keyword evidence="2" id="KW-1185">Reference proteome</keyword>
<dbReference type="Proteomes" id="UP001634394">
    <property type="component" value="Unassembled WGS sequence"/>
</dbReference>
<organism evidence="1 2">
    <name type="scientific">Sinanodonta woodiana</name>
    <name type="common">Chinese pond mussel</name>
    <name type="synonym">Anodonta woodiana</name>
    <dbReference type="NCBI Taxonomy" id="1069815"/>
    <lineage>
        <taxon>Eukaryota</taxon>
        <taxon>Metazoa</taxon>
        <taxon>Spiralia</taxon>
        <taxon>Lophotrochozoa</taxon>
        <taxon>Mollusca</taxon>
        <taxon>Bivalvia</taxon>
        <taxon>Autobranchia</taxon>
        <taxon>Heteroconchia</taxon>
        <taxon>Palaeoheterodonta</taxon>
        <taxon>Unionida</taxon>
        <taxon>Unionoidea</taxon>
        <taxon>Unionidae</taxon>
        <taxon>Unioninae</taxon>
        <taxon>Sinanodonta</taxon>
    </lineage>
</organism>
<name>A0ABD3UQA8_SINWO</name>
<dbReference type="AlphaFoldDB" id="A0ABD3UQA8"/>
<proteinExistence type="predicted"/>
<reference evidence="1 2" key="1">
    <citation type="submission" date="2024-11" db="EMBL/GenBank/DDBJ databases">
        <title>Chromosome-level genome assembly of the freshwater bivalve Anodonta woodiana.</title>
        <authorList>
            <person name="Chen X."/>
        </authorList>
    </citation>
    <scope>NUCLEOTIDE SEQUENCE [LARGE SCALE GENOMIC DNA]</scope>
    <source>
        <strain evidence="1">MN2024</strain>
        <tissue evidence="1">Gills</tissue>
    </source>
</reference>
<comment type="caution">
    <text evidence="1">The sequence shown here is derived from an EMBL/GenBank/DDBJ whole genome shotgun (WGS) entry which is preliminary data.</text>
</comment>
<accession>A0ABD3UQA8</accession>
<dbReference type="EMBL" id="JBJQND010000015">
    <property type="protein sequence ID" value="KAL3851706.1"/>
    <property type="molecule type" value="Genomic_DNA"/>
</dbReference>
<protein>
    <submittedName>
        <fullName evidence="1">Uncharacterized protein</fullName>
    </submittedName>
</protein>
<evidence type="ECO:0000313" key="2">
    <source>
        <dbReference type="Proteomes" id="UP001634394"/>
    </source>
</evidence>
<sequence>MPSKKERLHLLAQIWSTPTPFGLDFFDKGKEVIIVSSYRDIVLWWLRLFQRIFPQELYKEKNDIIKITPAPSVTLKLNKRSGILKVYGKNHWRWLVDEFPGVLDHGNDDVESLPDASDTSVTRFLQLDKNQEEVQDLIDMIPEGGGIMMHDFIMRIWKSMIDDWFGCGAVVYIVTPRIDEERLFQLFLLMIKNKGTGFHITLATPEKNQNGQKFSKIVNITRRMMKKTRTPREQKRLVSDVKMQWAMENLNVHHQQFSTNFIAAYKDDEAEVFTTTAHFHKSHFHTNQKDNVCYLRMATEEMQRNYLFPLGISQVNY</sequence>
<evidence type="ECO:0000313" key="1">
    <source>
        <dbReference type="EMBL" id="KAL3851706.1"/>
    </source>
</evidence>
<gene>
    <name evidence="1" type="ORF">ACJMK2_015433</name>
</gene>